<dbReference type="EMBL" id="KN839001">
    <property type="protein sequence ID" value="KIJ91478.1"/>
    <property type="molecule type" value="Genomic_DNA"/>
</dbReference>
<dbReference type="HOGENOM" id="CLU_2922979_0_0_1"/>
<dbReference type="AlphaFoldDB" id="A0A0C9WTC7"/>
<evidence type="ECO:0000256" key="1">
    <source>
        <dbReference type="SAM" id="MobiDB-lite"/>
    </source>
</evidence>
<organism evidence="2 3">
    <name type="scientific">Laccaria amethystina LaAM-08-1</name>
    <dbReference type="NCBI Taxonomy" id="1095629"/>
    <lineage>
        <taxon>Eukaryota</taxon>
        <taxon>Fungi</taxon>
        <taxon>Dikarya</taxon>
        <taxon>Basidiomycota</taxon>
        <taxon>Agaricomycotina</taxon>
        <taxon>Agaricomycetes</taxon>
        <taxon>Agaricomycetidae</taxon>
        <taxon>Agaricales</taxon>
        <taxon>Agaricineae</taxon>
        <taxon>Hydnangiaceae</taxon>
        <taxon>Laccaria</taxon>
    </lineage>
</organism>
<gene>
    <name evidence="2" type="ORF">K443DRAFT_686018</name>
</gene>
<reference evidence="2 3" key="1">
    <citation type="submission" date="2014-04" db="EMBL/GenBank/DDBJ databases">
        <authorList>
            <consortium name="DOE Joint Genome Institute"/>
            <person name="Kuo A."/>
            <person name="Kohler A."/>
            <person name="Nagy L.G."/>
            <person name="Floudas D."/>
            <person name="Copeland A."/>
            <person name="Barry K.W."/>
            <person name="Cichocki N."/>
            <person name="Veneault-Fourrey C."/>
            <person name="LaButti K."/>
            <person name="Lindquist E.A."/>
            <person name="Lipzen A."/>
            <person name="Lundell T."/>
            <person name="Morin E."/>
            <person name="Murat C."/>
            <person name="Sun H."/>
            <person name="Tunlid A."/>
            <person name="Henrissat B."/>
            <person name="Grigoriev I.V."/>
            <person name="Hibbett D.S."/>
            <person name="Martin F."/>
            <person name="Nordberg H.P."/>
            <person name="Cantor M.N."/>
            <person name="Hua S.X."/>
        </authorList>
    </citation>
    <scope>NUCLEOTIDE SEQUENCE [LARGE SCALE GENOMIC DNA]</scope>
    <source>
        <strain evidence="2 3">LaAM-08-1</strain>
    </source>
</reference>
<evidence type="ECO:0000313" key="2">
    <source>
        <dbReference type="EMBL" id="KIJ91478.1"/>
    </source>
</evidence>
<proteinExistence type="predicted"/>
<dbReference type="Proteomes" id="UP000054477">
    <property type="component" value="Unassembled WGS sequence"/>
</dbReference>
<protein>
    <submittedName>
        <fullName evidence="2">Uncharacterized protein</fullName>
    </submittedName>
</protein>
<accession>A0A0C9WTC7</accession>
<evidence type="ECO:0000313" key="3">
    <source>
        <dbReference type="Proteomes" id="UP000054477"/>
    </source>
</evidence>
<feature type="compositionally biased region" description="Low complexity" evidence="1">
    <location>
        <begin position="7"/>
        <end position="19"/>
    </location>
</feature>
<sequence>MKVVAVSTPETRTPSRPTSLFWSKQPFQYHRSKRHPKAQSPPSFEHPFSHLQLSKDGGAAR</sequence>
<feature type="region of interest" description="Disordered" evidence="1">
    <location>
        <begin position="1"/>
        <end position="61"/>
    </location>
</feature>
<name>A0A0C9WTC7_9AGAR</name>
<reference evidence="3" key="2">
    <citation type="submission" date="2015-01" db="EMBL/GenBank/DDBJ databases">
        <title>Evolutionary Origins and Diversification of the Mycorrhizal Mutualists.</title>
        <authorList>
            <consortium name="DOE Joint Genome Institute"/>
            <consortium name="Mycorrhizal Genomics Consortium"/>
            <person name="Kohler A."/>
            <person name="Kuo A."/>
            <person name="Nagy L.G."/>
            <person name="Floudas D."/>
            <person name="Copeland A."/>
            <person name="Barry K.W."/>
            <person name="Cichocki N."/>
            <person name="Veneault-Fourrey C."/>
            <person name="LaButti K."/>
            <person name="Lindquist E.A."/>
            <person name="Lipzen A."/>
            <person name="Lundell T."/>
            <person name="Morin E."/>
            <person name="Murat C."/>
            <person name="Riley R."/>
            <person name="Ohm R."/>
            <person name="Sun H."/>
            <person name="Tunlid A."/>
            <person name="Henrissat B."/>
            <person name="Grigoriev I.V."/>
            <person name="Hibbett D.S."/>
            <person name="Martin F."/>
        </authorList>
    </citation>
    <scope>NUCLEOTIDE SEQUENCE [LARGE SCALE GENOMIC DNA]</scope>
    <source>
        <strain evidence="3">LaAM-08-1</strain>
    </source>
</reference>
<keyword evidence="3" id="KW-1185">Reference proteome</keyword>